<name>A0A6J5M2Q2_9CAUD</name>
<reference evidence="1" key="1">
    <citation type="submission" date="2020-04" db="EMBL/GenBank/DDBJ databases">
        <authorList>
            <person name="Chiriac C."/>
            <person name="Salcher M."/>
            <person name="Ghai R."/>
            <person name="Kavagutti S V."/>
        </authorList>
    </citation>
    <scope>NUCLEOTIDE SEQUENCE</scope>
</reference>
<organism evidence="1">
    <name type="scientific">uncultured Caudovirales phage</name>
    <dbReference type="NCBI Taxonomy" id="2100421"/>
    <lineage>
        <taxon>Viruses</taxon>
        <taxon>Duplodnaviria</taxon>
        <taxon>Heunggongvirae</taxon>
        <taxon>Uroviricota</taxon>
        <taxon>Caudoviricetes</taxon>
        <taxon>Peduoviridae</taxon>
        <taxon>Maltschvirus</taxon>
        <taxon>Maltschvirus maltsch</taxon>
    </lineage>
</organism>
<proteinExistence type="predicted"/>
<dbReference type="EMBL" id="LR796385">
    <property type="protein sequence ID" value="CAB4141034.1"/>
    <property type="molecule type" value="Genomic_DNA"/>
</dbReference>
<sequence length="123" mass="13249">MKASSAKAKGRRLQQQVAADIRSAFGLPERDVVSTSMGAQGADVKLSAKAFRLCPLAVECKNVAAFVGYTYWEQAKAHAKTDGGLPVAVVKANRKGTLLVVLEWPEFLTLLKEAKHGKPKETP</sequence>
<protein>
    <submittedName>
        <fullName evidence="1">Uncharacterized protein</fullName>
    </submittedName>
</protein>
<accession>A0A6J5M2Q2</accession>
<gene>
    <name evidence="1" type="ORF">UFOVP411_23</name>
</gene>
<evidence type="ECO:0000313" key="1">
    <source>
        <dbReference type="EMBL" id="CAB4141034.1"/>
    </source>
</evidence>